<evidence type="ECO:0008006" key="5">
    <source>
        <dbReference type="Google" id="ProtNLM"/>
    </source>
</evidence>
<feature type="region of interest" description="Disordered" evidence="1">
    <location>
        <begin position="242"/>
        <end position="282"/>
    </location>
</feature>
<feature type="transmembrane region" description="Helical" evidence="2">
    <location>
        <begin position="117"/>
        <end position="140"/>
    </location>
</feature>
<evidence type="ECO:0000256" key="2">
    <source>
        <dbReference type="SAM" id="Phobius"/>
    </source>
</evidence>
<keyword evidence="2" id="KW-0472">Membrane</keyword>
<protein>
    <recommendedName>
        <fullName evidence="5">Extracellular membrane protein CFEM domain-containing protein</fullName>
    </recommendedName>
</protein>
<keyword evidence="2" id="KW-0812">Transmembrane</keyword>
<comment type="caution">
    <text evidence="3">The sequence shown here is derived from an EMBL/GenBank/DDBJ whole genome shotgun (WGS) entry which is preliminary data.</text>
</comment>
<name>A0A9P4SD73_9PEZI</name>
<dbReference type="Proteomes" id="UP000799429">
    <property type="component" value="Unassembled WGS sequence"/>
</dbReference>
<gene>
    <name evidence="3" type="ORF">M501DRAFT_1057731</name>
</gene>
<evidence type="ECO:0000313" key="4">
    <source>
        <dbReference type="Proteomes" id="UP000799429"/>
    </source>
</evidence>
<feature type="compositionally biased region" description="Low complexity" evidence="1">
    <location>
        <begin position="250"/>
        <end position="259"/>
    </location>
</feature>
<dbReference type="AlphaFoldDB" id="A0A9P4SD73"/>
<proteinExistence type="predicted"/>
<dbReference type="EMBL" id="MU006095">
    <property type="protein sequence ID" value="KAF2839463.1"/>
    <property type="molecule type" value="Genomic_DNA"/>
</dbReference>
<accession>A0A9P4SD73</accession>
<keyword evidence="2" id="KW-1133">Transmembrane helix</keyword>
<evidence type="ECO:0000313" key="3">
    <source>
        <dbReference type="EMBL" id="KAF2839463.1"/>
    </source>
</evidence>
<keyword evidence="4" id="KW-1185">Reference proteome</keyword>
<organism evidence="3 4">
    <name type="scientific">Patellaria atrata CBS 101060</name>
    <dbReference type="NCBI Taxonomy" id="1346257"/>
    <lineage>
        <taxon>Eukaryota</taxon>
        <taxon>Fungi</taxon>
        <taxon>Dikarya</taxon>
        <taxon>Ascomycota</taxon>
        <taxon>Pezizomycotina</taxon>
        <taxon>Dothideomycetes</taxon>
        <taxon>Dothideomycetes incertae sedis</taxon>
        <taxon>Patellariales</taxon>
        <taxon>Patellariaceae</taxon>
        <taxon>Patellaria</taxon>
    </lineage>
</organism>
<dbReference type="OrthoDB" id="5244543at2759"/>
<sequence>MGDIVITIAPETAISTALTSIPYCTWVSHCLGDPCTHFNDCDHDWICVYSVCILPTPVPEAPIPTWSTSSITTFETSTSETPFNTLTLGAPSTIIITSIPTSRSSNTSPESTSSNSITIGVGVGVPCTLAIIAIITYFLWRARRKRKHAQNTPALATSLQNSQSSPTHLPFTPIHGFDSQDKPLQRAELQGDEIYAEMDSTTEMAKPPISAPRFVELEADFPTRIDTEGREGQTMSSGISSIQFLLDRNPSSASFSRSPISPPTPSPRNYSRPSTRGRDVYS</sequence>
<reference evidence="3" key="1">
    <citation type="journal article" date="2020" name="Stud. Mycol.">
        <title>101 Dothideomycetes genomes: a test case for predicting lifestyles and emergence of pathogens.</title>
        <authorList>
            <person name="Haridas S."/>
            <person name="Albert R."/>
            <person name="Binder M."/>
            <person name="Bloem J."/>
            <person name="Labutti K."/>
            <person name="Salamov A."/>
            <person name="Andreopoulos B."/>
            <person name="Baker S."/>
            <person name="Barry K."/>
            <person name="Bills G."/>
            <person name="Bluhm B."/>
            <person name="Cannon C."/>
            <person name="Castanera R."/>
            <person name="Culley D."/>
            <person name="Daum C."/>
            <person name="Ezra D."/>
            <person name="Gonzalez J."/>
            <person name="Henrissat B."/>
            <person name="Kuo A."/>
            <person name="Liang C."/>
            <person name="Lipzen A."/>
            <person name="Lutzoni F."/>
            <person name="Magnuson J."/>
            <person name="Mondo S."/>
            <person name="Nolan M."/>
            <person name="Ohm R."/>
            <person name="Pangilinan J."/>
            <person name="Park H.-J."/>
            <person name="Ramirez L."/>
            <person name="Alfaro M."/>
            <person name="Sun H."/>
            <person name="Tritt A."/>
            <person name="Yoshinaga Y."/>
            <person name="Zwiers L.-H."/>
            <person name="Turgeon B."/>
            <person name="Goodwin S."/>
            <person name="Spatafora J."/>
            <person name="Crous P."/>
            <person name="Grigoriev I."/>
        </authorList>
    </citation>
    <scope>NUCLEOTIDE SEQUENCE</scope>
    <source>
        <strain evidence="3">CBS 101060</strain>
    </source>
</reference>
<evidence type="ECO:0000256" key="1">
    <source>
        <dbReference type="SAM" id="MobiDB-lite"/>
    </source>
</evidence>